<feature type="transmembrane region" description="Helical" evidence="1">
    <location>
        <begin position="9"/>
        <end position="29"/>
    </location>
</feature>
<keyword evidence="1" id="KW-0812">Transmembrane</keyword>
<evidence type="ECO:0000313" key="2">
    <source>
        <dbReference type="EMBL" id="MBW4659649.1"/>
    </source>
</evidence>
<reference evidence="2" key="1">
    <citation type="submission" date="2021-05" db="EMBL/GenBank/DDBJ databases">
        <authorList>
            <person name="Pietrasiak N."/>
            <person name="Ward R."/>
            <person name="Stajich J.E."/>
            <person name="Kurbessoian T."/>
        </authorList>
    </citation>
    <scope>NUCLEOTIDE SEQUENCE</scope>
    <source>
        <strain evidence="2">UHER 2000/2452</strain>
    </source>
</reference>
<feature type="transmembrane region" description="Helical" evidence="1">
    <location>
        <begin position="169"/>
        <end position="190"/>
    </location>
</feature>
<gene>
    <name evidence="2" type="ORF">KME15_13315</name>
</gene>
<comment type="caution">
    <text evidence="2">The sequence shown here is derived from an EMBL/GenBank/DDBJ whole genome shotgun (WGS) entry which is preliminary data.</text>
</comment>
<reference evidence="2" key="2">
    <citation type="journal article" date="2022" name="Microbiol. Resour. Announc.">
        <title>Metagenome Sequencing to Explore Phylogenomics of Terrestrial Cyanobacteria.</title>
        <authorList>
            <person name="Ward R.D."/>
            <person name="Stajich J.E."/>
            <person name="Johansen J.R."/>
            <person name="Huntemann M."/>
            <person name="Clum A."/>
            <person name="Foster B."/>
            <person name="Foster B."/>
            <person name="Roux S."/>
            <person name="Palaniappan K."/>
            <person name="Varghese N."/>
            <person name="Mukherjee S."/>
            <person name="Reddy T.B.K."/>
            <person name="Daum C."/>
            <person name="Copeland A."/>
            <person name="Chen I.A."/>
            <person name="Ivanova N.N."/>
            <person name="Kyrpides N.C."/>
            <person name="Shapiro N."/>
            <person name="Eloe-Fadrosh E.A."/>
            <person name="Pietrasiak N."/>
        </authorList>
    </citation>
    <scope>NUCLEOTIDE SEQUENCE</scope>
    <source>
        <strain evidence="2">UHER 2000/2452</strain>
    </source>
</reference>
<sequence length="564" mass="62941">MERQLVQTAWFQPCLLLLWISIGAAVRFAHLTDKPPWTDEFATLVFSLGHSFETVPLNQAIALETLMQPLQLAPQSAAAVRHYLFAEDVHPPLYFILANAWLHLFSADTGIVSLWLARSLPALLGVASIPAMFGLSWLTLRSPIASHLTAVLMAVSPFGVYLAQEARHYTLGVLWVIASLCCFVVAVRRMQHRAFPLWLGGLWVVVNALGIATHYFFMLSLSAMALALLGLAIHQVREDNKALLSLPWRRLYAVMLGTAIAAALWIPVVQDIRSRDITQWIRNVQPFNWLDLINPIAQSLAAWVTMLVLLPIESDRLAVAIASGSVMLAFILWAMPKFWQGWRQQIADPDTGGTVWLMSGVFWAAIALFFFISYVLRTDITRGARYSFVYFPAVILLLGTSLAVWKSKQSVAIVLLVGFLSSLTVVNNLGYRKYYRPDVLMSVMAERSQNPILIATTQNTLVQTGEMMGIGWQFLQAGRSDAPQFLLAHERQNPCMTNCAATASLQNALEQNLAPVDLWLVNFHAPIALDEQRCQPDSPTGSQPNPYISGYEYRLYRCSGKLIQ</sequence>
<feature type="transmembrane region" description="Helical" evidence="1">
    <location>
        <begin position="317"/>
        <end position="335"/>
    </location>
</feature>
<dbReference type="EMBL" id="JAHHHD010000013">
    <property type="protein sequence ID" value="MBW4659649.1"/>
    <property type="molecule type" value="Genomic_DNA"/>
</dbReference>
<feature type="transmembrane region" description="Helical" evidence="1">
    <location>
        <begin position="355"/>
        <end position="376"/>
    </location>
</feature>
<organism evidence="2 3">
    <name type="scientific">Drouetiella hepatica Uher 2000/2452</name>
    <dbReference type="NCBI Taxonomy" id="904376"/>
    <lineage>
        <taxon>Bacteria</taxon>
        <taxon>Bacillati</taxon>
        <taxon>Cyanobacteriota</taxon>
        <taxon>Cyanophyceae</taxon>
        <taxon>Oculatellales</taxon>
        <taxon>Oculatellaceae</taxon>
        <taxon>Drouetiella</taxon>
    </lineage>
</organism>
<evidence type="ECO:0000256" key="1">
    <source>
        <dbReference type="SAM" id="Phobius"/>
    </source>
</evidence>
<feature type="transmembrane region" description="Helical" evidence="1">
    <location>
        <begin position="202"/>
        <end position="231"/>
    </location>
</feature>
<evidence type="ECO:0000313" key="3">
    <source>
        <dbReference type="Proteomes" id="UP000757435"/>
    </source>
</evidence>
<feature type="transmembrane region" description="Helical" evidence="1">
    <location>
        <begin position="289"/>
        <end position="310"/>
    </location>
</feature>
<accession>A0A951QD10</accession>
<dbReference type="Proteomes" id="UP000757435">
    <property type="component" value="Unassembled WGS sequence"/>
</dbReference>
<keyword evidence="1" id="KW-1133">Transmembrane helix</keyword>
<feature type="transmembrane region" description="Helical" evidence="1">
    <location>
        <begin position="388"/>
        <end position="405"/>
    </location>
</feature>
<protein>
    <submittedName>
        <fullName evidence="2">Glycosyltransferase</fullName>
    </submittedName>
</protein>
<feature type="transmembrane region" description="Helical" evidence="1">
    <location>
        <begin position="93"/>
        <end position="115"/>
    </location>
</feature>
<feature type="transmembrane region" description="Helical" evidence="1">
    <location>
        <begin position="251"/>
        <end position="269"/>
    </location>
</feature>
<proteinExistence type="predicted"/>
<feature type="transmembrane region" description="Helical" evidence="1">
    <location>
        <begin position="122"/>
        <end position="138"/>
    </location>
</feature>
<feature type="transmembrane region" description="Helical" evidence="1">
    <location>
        <begin position="411"/>
        <end position="431"/>
    </location>
</feature>
<dbReference type="AlphaFoldDB" id="A0A951QD10"/>
<name>A0A951QD10_9CYAN</name>
<keyword evidence="1" id="KW-0472">Membrane</keyword>